<comment type="caution">
    <text evidence="3">The sequence shown here is derived from an EMBL/GenBank/DDBJ whole genome shotgun (WGS) entry which is preliminary data.</text>
</comment>
<keyword evidence="1" id="KW-0472">Membrane</keyword>
<name>A0ABQ1VQC7_9BACL</name>
<dbReference type="SUPFAM" id="SSF54001">
    <property type="entry name" value="Cysteine proteinases"/>
    <property type="match status" value="1"/>
</dbReference>
<accession>A0ABQ1VQC7</accession>
<dbReference type="InterPro" id="IPR025403">
    <property type="entry name" value="TgpA-like_C"/>
</dbReference>
<keyword evidence="4" id="KW-1185">Reference proteome</keyword>
<dbReference type="Pfam" id="PF13559">
    <property type="entry name" value="DUF4129"/>
    <property type="match status" value="1"/>
</dbReference>
<dbReference type="InterPro" id="IPR052901">
    <property type="entry name" value="Bact_TGase-like"/>
</dbReference>
<feature type="transmembrane region" description="Helical" evidence="1">
    <location>
        <begin position="105"/>
        <end position="123"/>
    </location>
</feature>
<feature type="transmembrane region" description="Helical" evidence="1">
    <location>
        <begin position="192"/>
        <end position="210"/>
    </location>
</feature>
<feature type="transmembrane region" description="Helical" evidence="1">
    <location>
        <begin position="41"/>
        <end position="60"/>
    </location>
</feature>
<feature type="transmembrane region" description="Helical" evidence="1">
    <location>
        <begin position="155"/>
        <end position="171"/>
    </location>
</feature>
<dbReference type="SMART" id="SM00460">
    <property type="entry name" value="TGc"/>
    <property type="match status" value="1"/>
</dbReference>
<feature type="domain" description="Transglutaminase-like" evidence="2">
    <location>
        <begin position="492"/>
        <end position="571"/>
    </location>
</feature>
<dbReference type="Pfam" id="PF01841">
    <property type="entry name" value="Transglut_core"/>
    <property type="match status" value="1"/>
</dbReference>
<evidence type="ECO:0000313" key="4">
    <source>
        <dbReference type="Proteomes" id="UP000608420"/>
    </source>
</evidence>
<dbReference type="Gene3D" id="3.10.620.30">
    <property type="match status" value="1"/>
</dbReference>
<feature type="transmembrane region" description="Helical" evidence="1">
    <location>
        <begin position="67"/>
        <end position="85"/>
    </location>
</feature>
<proteinExistence type="predicted"/>
<feature type="transmembrane region" description="Helical" evidence="1">
    <location>
        <begin position="130"/>
        <end position="149"/>
    </location>
</feature>
<keyword evidence="1" id="KW-1133">Transmembrane helix</keyword>
<dbReference type="InterPro" id="IPR002931">
    <property type="entry name" value="Transglutaminase-like"/>
</dbReference>
<evidence type="ECO:0000259" key="2">
    <source>
        <dbReference type="SMART" id="SM00460"/>
    </source>
</evidence>
<feature type="transmembrane region" description="Helical" evidence="1">
    <location>
        <begin position="9"/>
        <end position="29"/>
    </location>
</feature>
<gene>
    <name evidence="3" type="ORF">GCM10010913_01730</name>
</gene>
<evidence type="ECO:0000256" key="1">
    <source>
        <dbReference type="SAM" id="Phobius"/>
    </source>
</evidence>
<feature type="transmembrane region" description="Helical" evidence="1">
    <location>
        <begin position="617"/>
        <end position="634"/>
    </location>
</feature>
<evidence type="ECO:0000313" key="3">
    <source>
        <dbReference type="EMBL" id="GGF83897.1"/>
    </source>
</evidence>
<dbReference type="PANTHER" id="PTHR42736:SF1">
    <property type="entry name" value="PROTEIN-GLUTAMINE GAMMA-GLUTAMYLTRANSFERASE"/>
    <property type="match status" value="1"/>
</dbReference>
<dbReference type="Proteomes" id="UP000608420">
    <property type="component" value="Unassembled WGS sequence"/>
</dbReference>
<organism evidence="3 4">
    <name type="scientific">Paenibacillus aceti</name>
    <dbReference type="NCBI Taxonomy" id="1820010"/>
    <lineage>
        <taxon>Bacteria</taxon>
        <taxon>Bacillati</taxon>
        <taxon>Bacillota</taxon>
        <taxon>Bacilli</taxon>
        <taxon>Bacillales</taxon>
        <taxon>Paenibacillaceae</taxon>
        <taxon>Paenibacillus</taxon>
    </lineage>
</organism>
<dbReference type="RefSeq" id="WP_120462772.1">
    <property type="nucleotide sequence ID" value="NZ_BMIW01000001.1"/>
</dbReference>
<reference evidence="4" key="1">
    <citation type="journal article" date="2019" name="Int. J. Syst. Evol. Microbiol.">
        <title>The Global Catalogue of Microorganisms (GCM) 10K type strain sequencing project: providing services to taxonomists for standard genome sequencing and annotation.</title>
        <authorList>
            <consortium name="The Broad Institute Genomics Platform"/>
            <consortium name="The Broad Institute Genome Sequencing Center for Infectious Disease"/>
            <person name="Wu L."/>
            <person name="Ma J."/>
        </authorList>
    </citation>
    <scope>NUCLEOTIDE SEQUENCE [LARGE SCALE GENOMIC DNA]</scope>
    <source>
        <strain evidence="4">CGMCC 1.15420</strain>
    </source>
</reference>
<dbReference type="EMBL" id="BMIW01000001">
    <property type="protein sequence ID" value="GGF83897.1"/>
    <property type="molecule type" value="Genomic_DNA"/>
</dbReference>
<sequence>MKHPDEPVYWYRILMTVWVVILVMQWVSFTEPIWFQQTTDIVAWTLIVIAIIDLLPLHVVWRNIAKLISIILICRMMLIRYGIYMPYGELYPDQIWQIFTEFVPYIWFALGAWLLFELIFRLLRTHRTVLLFLAADLIAFAILDSFSPYRLWKNVAWTVFAGLGWLVCLHLRNYQLSYPYGWLKLRKHPFKIISNILLLFAGILFIGTSVPPVAPILTDPYTAWKGRSGGQVGSVEAQTAISSAVKEKDQSRQEAVTSGYSRDDTELGGGFEFSYDPVMSIESSLPSYWRGETRRIYTGNGWADFDKENRDYEVLRGLNDTIALTEKQTGNMEMRQVEQIITMDSEEVYPVLFGGYFMTEITLLDERRQGRPKLSWAREEAELRWGGGFRDDQPDYPVKYKVTSRIPVIPLEKLRSASYEQLYSAAIDEQYLQVPSFLTQRVKDLAAEITATADTPFKKMELLQEYLRTSFQYTNNPNVSLRKSKDFVDSFLFEVKEGYCDYFSTAMVMMARSQGIPARWVKGYGPGIQADPEDLRARPGNTAYQVKNSDAHSWAELYFGEYGWIPFEATPGFMAPLLYEGEKEEEIAPDELNQEEILPEETEDMTPSFMTVHYKKIRYISLGILLVMLCWLLFKYRQRIYYGLLRWRLGRPLTYGDKMVYATLRTVKKWQRQGFERKEHETVREIFEQISAKQPELSVTLEHLLQKYEGALYSPESATEDDWLSVQQLCDSLSRIGHRKEQSKGVELKN</sequence>
<dbReference type="PANTHER" id="PTHR42736">
    <property type="entry name" value="PROTEIN-GLUTAMINE GAMMA-GLUTAMYLTRANSFERASE"/>
    <property type="match status" value="1"/>
</dbReference>
<keyword evidence="1" id="KW-0812">Transmembrane</keyword>
<dbReference type="InterPro" id="IPR038765">
    <property type="entry name" value="Papain-like_cys_pep_sf"/>
</dbReference>
<protein>
    <recommendedName>
        <fullName evidence="2">Transglutaminase-like domain-containing protein</fullName>
    </recommendedName>
</protein>